<dbReference type="PANTHER" id="PTHR33223">
    <property type="entry name" value="CCHC-TYPE DOMAIN-CONTAINING PROTEIN"/>
    <property type="match status" value="1"/>
</dbReference>
<dbReference type="PANTHER" id="PTHR33223:SF3">
    <property type="match status" value="1"/>
</dbReference>
<proteinExistence type="predicted"/>
<dbReference type="EMBL" id="JACGWJ010000029">
    <property type="protein sequence ID" value="KAL0303530.1"/>
    <property type="molecule type" value="Genomic_DNA"/>
</dbReference>
<protein>
    <recommendedName>
        <fullName evidence="3">Reverse transcriptase domain-containing protein</fullName>
    </recommendedName>
</protein>
<dbReference type="AlphaFoldDB" id="A0AAW2K9A1"/>
<sequence length="103" mass="11768">MFEEAKNKMAANNRRTIKELNAPNPDQQPLCITFSDANDDFELKFGIIHLLPSFHGLTGEDPHKHLKEFHVVCSGMKPDGVIDEQLNLRGFSFSLKDKTKDWL</sequence>
<feature type="region of interest" description="Disordered" evidence="1">
    <location>
        <begin position="1"/>
        <end position="22"/>
    </location>
</feature>
<accession>A0AAW2K9A1</accession>
<reference evidence="2" key="1">
    <citation type="submission" date="2020-06" db="EMBL/GenBank/DDBJ databases">
        <authorList>
            <person name="Li T."/>
            <person name="Hu X."/>
            <person name="Zhang T."/>
            <person name="Song X."/>
            <person name="Zhang H."/>
            <person name="Dai N."/>
            <person name="Sheng W."/>
            <person name="Hou X."/>
            <person name="Wei L."/>
        </authorList>
    </citation>
    <scope>NUCLEOTIDE SEQUENCE</scope>
    <source>
        <strain evidence="2">G02</strain>
        <tissue evidence="2">Leaf</tissue>
    </source>
</reference>
<evidence type="ECO:0008006" key="3">
    <source>
        <dbReference type="Google" id="ProtNLM"/>
    </source>
</evidence>
<gene>
    <name evidence="2" type="ORF">Sradi_6221100</name>
</gene>
<evidence type="ECO:0000313" key="2">
    <source>
        <dbReference type="EMBL" id="KAL0303530.1"/>
    </source>
</evidence>
<reference evidence="2" key="2">
    <citation type="journal article" date="2024" name="Plant">
        <title>Genomic evolution and insights into agronomic trait innovations of Sesamum species.</title>
        <authorList>
            <person name="Miao H."/>
            <person name="Wang L."/>
            <person name="Qu L."/>
            <person name="Liu H."/>
            <person name="Sun Y."/>
            <person name="Le M."/>
            <person name="Wang Q."/>
            <person name="Wei S."/>
            <person name="Zheng Y."/>
            <person name="Lin W."/>
            <person name="Duan Y."/>
            <person name="Cao H."/>
            <person name="Xiong S."/>
            <person name="Wang X."/>
            <person name="Wei L."/>
            <person name="Li C."/>
            <person name="Ma Q."/>
            <person name="Ju M."/>
            <person name="Zhao R."/>
            <person name="Li G."/>
            <person name="Mu C."/>
            <person name="Tian Q."/>
            <person name="Mei H."/>
            <person name="Zhang T."/>
            <person name="Gao T."/>
            <person name="Zhang H."/>
        </authorList>
    </citation>
    <scope>NUCLEOTIDE SEQUENCE</scope>
    <source>
        <strain evidence="2">G02</strain>
    </source>
</reference>
<organism evidence="2">
    <name type="scientific">Sesamum radiatum</name>
    <name type="common">Black benniseed</name>
    <dbReference type="NCBI Taxonomy" id="300843"/>
    <lineage>
        <taxon>Eukaryota</taxon>
        <taxon>Viridiplantae</taxon>
        <taxon>Streptophyta</taxon>
        <taxon>Embryophyta</taxon>
        <taxon>Tracheophyta</taxon>
        <taxon>Spermatophyta</taxon>
        <taxon>Magnoliopsida</taxon>
        <taxon>eudicotyledons</taxon>
        <taxon>Gunneridae</taxon>
        <taxon>Pentapetalae</taxon>
        <taxon>asterids</taxon>
        <taxon>lamiids</taxon>
        <taxon>Lamiales</taxon>
        <taxon>Pedaliaceae</taxon>
        <taxon>Sesamum</taxon>
    </lineage>
</organism>
<evidence type="ECO:0000256" key="1">
    <source>
        <dbReference type="SAM" id="MobiDB-lite"/>
    </source>
</evidence>
<name>A0AAW2K9A1_SESRA</name>
<comment type="caution">
    <text evidence="2">The sequence shown here is derived from an EMBL/GenBank/DDBJ whole genome shotgun (WGS) entry which is preliminary data.</text>
</comment>